<organism evidence="11 12">
    <name type="scientific">Cnuibacter physcomitrellae</name>
    <dbReference type="NCBI Taxonomy" id="1619308"/>
    <lineage>
        <taxon>Bacteria</taxon>
        <taxon>Bacillati</taxon>
        <taxon>Actinomycetota</taxon>
        <taxon>Actinomycetes</taxon>
        <taxon>Micrococcales</taxon>
        <taxon>Microbacteriaceae</taxon>
        <taxon>Cnuibacter</taxon>
    </lineage>
</organism>
<dbReference type="PANTHER" id="PTHR10815">
    <property type="entry name" value="METHYLATED-DNA--PROTEIN-CYSTEINE METHYLTRANSFERASE"/>
    <property type="match status" value="1"/>
</dbReference>
<evidence type="ECO:0000256" key="3">
    <source>
        <dbReference type="ARBA" id="ARBA00011918"/>
    </source>
</evidence>
<dbReference type="Proteomes" id="UP000192775">
    <property type="component" value="Chromosome"/>
</dbReference>
<dbReference type="GO" id="GO:0003908">
    <property type="term" value="F:methylated-DNA-[protein]-cysteine S-methyltransferase activity"/>
    <property type="evidence" value="ECO:0007669"/>
    <property type="project" value="UniProtKB-EC"/>
</dbReference>
<evidence type="ECO:0000259" key="10">
    <source>
        <dbReference type="Pfam" id="PF02870"/>
    </source>
</evidence>
<dbReference type="InterPro" id="IPR036388">
    <property type="entry name" value="WH-like_DNA-bd_sf"/>
</dbReference>
<evidence type="ECO:0000256" key="5">
    <source>
        <dbReference type="ARBA" id="ARBA00022679"/>
    </source>
</evidence>
<dbReference type="GO" id="GO:0006281">
    <property type="term" value="P:DNA repair"/>
    <property type="evidence" value="ECO:0007669"/>
    <property type="project" value="UniProtKB-KW"/>
</dbReference>
<dbReference type="Pfam" id="PF02870">
    <property type="entry name" value="Methyltransf_1N"/>
    <property type="match status" value="1"/>
</dbReference>
<dbReference type="NCBIfam" id="TIGR00589">
    <property type="entry name" value="ogt"/>
    <property type="match status" value="1"/>
</dbReference>
<keyword evidence="7" id="KW-0234">DNA repair</keyword>
<dbReference type="PROSITE" id="PS00374">
    <property type="entry name" value="MGMT"/>
    <property type="match status" value="1"/>
</dbReference>
<comment type="similarity">
    <text evidence="2">Belongs to the MGMT family.</text>
</comment>
<evidence type="ECO:0000256" key="7">
    <source>
        <dbReference type="ARBA" id="ARBA00023204"/>
    </source>
</evidence>
<dbReference type="AlphaFoldDB" id="A0A1X9LR15"/>
<dbReference type="Pfam" id="PF01035">
    <property type="entry name" value="DNA_binding_1"/>
    <property type="match status" value="1"/>
</dbReference>
<evidence type="ECO:0000256" key="6">
    <source>
        <dbReference type="ARBA" id="ARBA00022763"/>
    </source>
</evidence>
<dbReference type="InterPro" id="IPR008332">
    <property type="entry name" value="MethylG_MeTrfase_N"/>
</dbReference>
<dbReference type="InterPro" id="IPR036217">
    <property type="entry name" value="MethylDNA_cys_MeTrfase_DNAb"/>
</dbReference>
<comment type="catalytic activity">
    <reaction evidence="1">
        <text>a 4-O-methyl-thymidine in DNA + L-cysteinyl-[protein] = a thymidine in DNA + S-methyl-L-cysteinyl-[protein]</text>
        <dbReference type="Rhea" id="RHEA:53428"/>
        <dbReference type="Rhea" id="RHEA-COMP:10131"/>
        <dbReference type="Rhea" id="RHEA-COMP:10132"/>
        <dbReference type="Rhea" id="RHEA-COMP:13555"/>
        <dbReference type="Rhea" id="RHEA-COMP:13556"/>
        <dbReference type="ChEBI" id="CHEBI:29950"/>
        <dbReference type="ChEBI" id="CHEBI:82612"/>
        <dbReference type="ChEBI" id="CHEBI:137386"/>
        <dbReference type="ChEBI" id="CHEBI:137387"/>
        <dbReference type="EC" id="2.1.1.63"/>
    </reaction>
</comment>
<keyword evidence="12" id="KW-1185">Reference proteome</keyword>
<gene>
    <name evidence="11" type="ORF">B5808_10335</name>
</gene>
<comment type="catalytic activity">
    <reaction evidence="8">
        <text>a 6-O-methyl-2'-deoxyguanosine in DNA + L-cysteinyl-[protein] = S-methyl-L-cysteinyl-[protein] + a 2'-deoxyguanosine in DNA</text>
        <dbReference type="Rhea" id="RHEA:24000"/>
        <dbReference type="Rhea" id="RHEA-COMP:10131"/>
        <dbReference type="Rhea" id="RHEA-COMP:10132"/>
        <dbReference type="Rhea" id="RHEA-COMP:11367"/>
        <dbReference type="Rhea" id="RHEA-COMP:11368"/>
        <dbReference type="ChEBI" id="CHEBI:29950"/>
        <dbReference type="ChEBI" id="CHEBI:82612"/>
        <dbReference type="ChEBI" id="CHEBI:85445"/>
        <dbReference type="ChEBI" id="CHEBI:85448"/>
        <dbReference type="EC" id="2.1.1.63"/>
    </reaction>
</comment>
<dbReference type="SUPFAM" id="SSF53155">
    <property type="entry name" value="Methylated DNA-protein cysteine methyltransferase domain"/>
    <property type="match status" value="1"/>
</dbReference>
<evidence type="ECO:0000256" key="2">
    <source>
        <dbReference type="ARBA" id="ARBA00008711"/>
    </source>
</evidence>
<dbReference type="SUPFAM" id="SSF46767">
    <property type="entry name" value="Methylated DNA-protein cysteine methyltransferase, C-terminal domain"/>
    <property type="match status" value="1"/>
</dbReference>
<accession>A0A1X9LR15</accession>
<evidence type="ECO:0000313" key="11">
    <source>
        <dbReference type="EMBL" id="ARJ05579.1"/>
    </source>
</evidence>
<dbReference type="GO" id="GO:0032259">
    <property type="term" value="P:methylation"/>
    <property type="evidence" value="ECO:0007669"/>
    <property type="project" value="UniProtKB-KW"/>
</dbReference>
<feature type="domain" description="Methylated-DNA-[protein]-cysteine S-methyltransferase DNA binding" evidence="9">
    <location>
        <begin position="109"/>
        <end position="191"/>
    </location>
</feature>
<dbReference type="RefSeq" id="WP_085019717.1">
    <property type="nucleotide sequence ID" value="NZ_BMHD01000001.1"/>
</dbReference>
<dbReference type="InterPro" id="IPR036631">
    <property type="entry name" value="MGMT_N_sf"/>
</dbReference>
<dbReference type="EMBL" id="CP020715">
    <property type="protein sequence ID" value="ARJ05579.1"/>
    <property type="molecule type" value="Genomic_DNA"/>
</dbReference>
<evidence type="ECO:0000256" key="8">
    <source>
        <dbReference type="ARBA" id="ARBA00049348"/>
    </source>
</evidence>
<feature type="domain" description="Methylguanine DNA methyltransferase ribonuclease-like" evidence="10">
    <location>
        <begin position="38"/>
        <end position="104"/>
    </location>
</feature>
<dbReference type="EC" id="2.1.1.63" evidence="3"/>
<evidence type="ECO:0000313" key="12">
    <source>
        <dbReference type="Proteomes" id="UP000192775"/>
    </source>
</evidence>
<evidence type="ECO:0000256" key="4">
    <source>
        <dbReference type="ARBA" id="ARBA00022603"/>
    </source>
</evidence>
<dbReference type="InterPro" id="IPR001497">
    <property type="entry name" value="MethylDNA_cys_MeTrfase_AS"/>
</dbReference>
<evidence type="ECO:0000256" key="1">
    <source>
        <dbReference type="ARBA" id="ARBA00001286"/>
    </source>
</evidence>
<dbReference type="STRING" id="1619308.B5808_10335"/>
<dbReference type="KEGG" id="cphy:B5808_10335"/>
<dbReference type="InterPro" id="IPR014048">
    <property type="entry name" value="MethylDNA_cys_MeTrfase_DNA-bd"/>
</dbReference>
<dbReference type="Gene3D" id="1.10.10.10">
    <property type="entry name" value="Winged helix-like DNA-binding domain superfamily/Winged helix DNA-binding domain"/>
    <property type="match status" value="1"/>
</dbReference>
<reference evidence="11 12" key="1">
    <citation type="submission" date="2017-04" db="EMBL/GenBank/DDBJ databases">
        <authorList>
            <person name="Afonso C.L."/>
            <person name="Miller P.J."/>
            <person name="Scott M.A."/>
            <person name="Spackman E."/>
            <person name="Goraichik I."/>
            <person name="Dimitrov K.M."/>
            <person name="Suarez D.L."/>
            <person name="Swayne D.E."/>
        </authorList>
    </citation>
    <scope>NUCLEOTIDE SEQUENCE [LARGE SCALE GENOMIC DNA]</scope>
    <source>
        <strain evidence="12">XA(T)</strain>
    </source>
</reference>
<keyword evidence="6" id="KW-0227">DNA damage</keyword>
<dbReference type="PANTHER" id="PTHR10815:SF13">
    <property type="entry name" value="METHYLATED-DNA--PROTEIN-CYSTEINE METHYLTRANSFERASE"/>
    <property type="match status" value="1"/>
</dbReference>
<protein>
    <recommendedName>
        <fullName evidence="3">methylated-DNA--[protein]-cysteine S-methyltransferase</fullName>
        <ecNumber evidence="3">2.1.1.63</ecNumber>
    </recommendedName>
</protein>
<keyword evidence="5" id="KW-0808">Transferase</keyword>
<keyword evidence="4" id="KW-0489">Methyltransferase</keyword>
<dbReference type="CDD" id="cd06445">
    <property type="entry name" value="ATase"/>
    <property type="match status" value="1"/>
</dbReference>
<dbReference type="Gene3D" id="3.30.160.70">
    <property type="entry name" value="Methylated DNA-protein cysteine methyltransferase domain"/>
    <property type="match status" value="1"/>
</dbReference>
<dbReference type="FunFam" id="1.10.10.10:FF:000214">
    <property type="entry name" value="Methylated-DNA--protein-cysteine methyltransferase"/>
    <property type="match status" value="1"/>
</dbReference>
<evidence type="ECO:0000259" key="9">
    <source>
        <dbReference type="Pfam" id="PF01035"/>
    </source>
</evidence>
<proteinExistence type="inferred from homology"/>
<sequence length="207" mass="22152">MSTAELPPFPEFPSADLGRVASGAARTRPPRAPEVRHRGVLESPLGRVEVVSNGRAITGVAIETAGRLPHDGHPVSRSDLIDEAVAQIEAYFAGTRRRFELPVRPAVSDFQRSVLDALADVEWGRHTTYGALAEAIGRPAACRAVGRAIGQNPVPLLVPCHRVLSSTGSLTGYSQGDGDVTKAWLLDGEGIAFRWPPTRRRPAPVSL</sequence>
<name>A0A1X9LR15_9MICO</name>